<feature type="transmembrane region" description="Helical" evidence="1">
    <location>
        <begin position="6"/>
        <end position="27"/>
    </location>
</feature>
<evidence type="ECO:0000313" key="3">
    <source>
        <dbReference type="Proteomes" id="UP000593576"/>
    </source>
</evidence>
<evidence type="ECO:0000256" key="1">
    <source>
        <dbReference type="SAM" id="Phobius"/>
    </source>
</evidence>
<dbReference type="Proteomes" id="UP000593576">
    <property type="component" value="Unassembled WGS sequence"/>
</dbReference>
<reference evidence="2 3" key="1">
    <citation type="journal article" date="2019" name="Genome Biol. Evol.">
        <title>Insights into the evolution of the New World diploid cottons (Gossypium, subgenus Houzingenia) based on genome sequencing.</title>
        <authorList>
            <person name="Grover C.E."/>
            <person name="Arick M.A. 2nd"/>
            <person name="Thrash A."/>
            <person name="Conover J.L."/>
            <person name="Sanders W.S."/>
            <person name="Peterson D.G."/>
            <person name="Frelichowski J.E."/>
            <person name="Scheffler J.A."/>
            <person name="Scheffler B.E."/>
            <person name="Wendel J.F."/>
        </authorList>
    </citation>
    <scope>NUCLEOTIDE SEQUENCE [LARGE SCALE GENOMIC DNA]</scope>
    <source>
        <strain evidence="2">1</strain>
        <tissue evidence="2">Leaf</tissue>
    </source>
</reference>
<organism evidence="2 3">
    <name type="scientific">Gossypium schwendimanii</name>
    <name type="common">Cotton</name>
    <dbReference type="NCBI Taxonomy" id="34291"/>
    <lineage>
        <taxon>Eukaryota</taxon>
        <taxon>Viridiplantae</taxon>
        <taxon>Streptophyta</taxon>
        <taxon>Embryophyta</taxon>
        <taxon>Tracheophyta</taxon>
        <taxon>Spermatophyta</taxon>
        <taxon>Magnoliopsida</taxon>
        <taxon>eudicotyledons</taxon>
        <taxon>Gunneridae</taxon>
        <taxon>Pentapetalae</taxon>
        <taxon>rosids</taxon>
        <taxon>malvids</taxon>
        <taxon>Malvales</taxon>
        <taxon>Malvaceae</taxon>
        <taxon>Malvoideae</taxon>
        <taxon>Gossypium</taxon>
    </lineage>
</organism>
<protein>
    <submittedName>
        <fullName evidence="2">Uncharacterized protein</fullName>
    </submittedName>
</protein>
<comment type="caution">
    <text evidence="2">The sequence shown here is derived from an EMBL/GenBank/DDBJ whole genome shotgun (WGS) entry which is preliminary data.</text>
</comment>
<name>A0A7J9KJM8_GOSSC</name>
<keyword evidence="1" id="KW-1133">Transmembrane helix</keyword>
<keyword evidence="1" id="KW-0472">Membrane</keyword>
<gene>
    <name evidence="2" type="ORF">Goshw_005159</name>
</gene>
<dbReference type="EMBL" id="JABFAF010000001">
    <property type="protein sequence ID" value="MBA0846652.1"/>
    <property type="molecule type" value="Genomic_DNA"/>
</dbReference>
<dbReference type="AlphaFoldDB" id="A0A7J9KJM8"/>
<keyword evidence="1" id="KW-0812">Transmembrane</keyword>
<sequence length="69" mass="8492">MALHLSWVFVFGILVHTYIYSYSLLLCQHFIKSTRRKHQKGSNHYPMWYHCSVRCFGFTMHFLRRMLCY</sequence>
<proteinExistence type="predicted"/>
<keyword evidence="3" id="KW-1185">Reference proteome</keyword>
<accession>A0A7J9KJM8</accession>
<evidence type="ECO:0000313" key="2">
    <source>
        <dbReference type="EMBL" id="MBA0846652.1"/>
    </source>
</evidence>